<evidence type="ECO:0000313" key="3">
    <source>
        <dbReference type="EMBL" id="KAH0891568.1"/>
    </source>
</evidence>
<protein>
    <recommendedName>
        <fullName evidence="2">DUF1985 domain-containing protein</fullName>
    </recommendedName>
</protein>
<feature type="compositionally biased region" description="Basic and acidic residues" evidence="1">
    <location>
        <begin position="590"/>
        <end position="601"/>
    </location>
</feature>
<evidence type="ECO:0000256" key="1">
    <source>
        <dbReference type="SAM" id="MobiDB-lite"/>
    </source>
</evidence>
<dbReference type="PANTHER" id="PTHR48449:SF1">
    <property type="entry name" value="DUF1985 DOMAIN-CONTAINING PROTEIN"/>
    <property type="match status" value="1"/>
</dbReference>
<organism evidence="3 4">
    <name type="scientific">Brassica napus</name>
    <name type="common">Rape</name>
    <dbReference type="NCBI Taxonomy" id="3708"/>
    <lineage>
        <taxon>Eukaryota</taxon>
        <taxon>Viridiplantae</taxon>
        <taxon>Streptophyta</taxon>
        <taxon>Embryophyta</taxon>
        <taxon>Tracheophyta</taxon>
        <taxon>Spermatophyta</taxon>
        <taxon>Magnoliopsida</taxon>
        <taxon>eudicotyledons</taxon>
        <taxon>Gunneridae</taxon>
        <taxon>Pentapetalae</taxon>
        <taxon>rosids</taxon>
        <taxon>malvids</taxon>
        <taxon>Brassicales</taxon>
        <taxon>Brassicaceae</taxon>
        <taxon>Brassiceae</taxon>
        <taxon>Brassica</taxon>
    </lineage>
</organism>
<feature type="compositionally biased region" description="Basic residues" evidence="1">
    <location>
        <begin position="413"/>
        <end position="432"/>
    </location>
</feature>
<reference evidence="3 4" key="1">
    <citation type="submission" date="2021-05" db="EMBL/GenBank/DDBJ databases">
        <title>Genome Assembly of Synthetic Allotetraploid Brassica napus Reveals Homoeologous Exchanges between Subgenomes.</title>
        <authorList>
            <person name="Davis J.T."/>
        </authorList>
    </citation>
    <scope>NUCLEOTIDE SEQUENCE [LARGE SCALE GENOMIC DNA]</scope>
    <source>
        <strain evidence="4">cv. Da-Ae</strain>
        <tissue evidence="3">Seedling</tissue>
    </source>
</reference>
<evidence type="ECO:0000259" key="2">
    <source>
        <dbReference type="Pfam" id="PF09331"/>
    </source>
</evidence>
<dbReference type="InterPro" id="IPR015410">
    <property type="entry name" value="DUF1985"/>
</dbReference>
<feature type="region of interest" description="Disordered" evidence="1">
    <location>
        <begin position="405"/>
        <end position="461"/>
    </location>
</feature>
<evidence type="ECO:0000313" key="4">
    <source>
        <dbReference type="Proteomes" id="UP000824890"/>
    </source>
</evidence>
<feature type="region of interest" description="Disordered" evidence="1">
    <location>
        <begin position="586"/>
        <end position="616"/>
    </location>
</feature>
<comment type="caution">
    <text evidence="3">The sequence shown here is derived from an EMBL/GenBank/DDBJ whole genome shotgun (WGS) entry which is preliminary data.</text>
</comment>
<feature type="domain" description="DUF1985" evidence="2">
    <location>
        <begin position="125"/>
        <end position="257"/>
    </location>
</feature>
<feature type="compositionally biased region" description="Basic residues" evidence="1">
    <location>
        <begin position="501"/>
        <end position="511"/>
    </location>
</feature>
<accession>A0ABQ8AGM8</accession>
<gene>
    <name evidence="3" type="ORF">HID58_053997</name>
</gene>
<sequence>MNPMNPVNPMNPNLVFKFLNFAVQIKPHQTFGSLIFLFLAPISLICFTDKPHQFLILAPRFTDKLLMEDNACDTRLPERLFATDRFPRNRLNIYSRPNILAFVRHVLRGSEAFTKIRKSSFGKLFDLPTHPLRFSLEEFGTIIGLNCGSFPDGYEAPDHNRKDANKQKGAHKDPLWQKIVGKYDNITIADLADELEHDHQMDEWRRIRLALIIILDGVLIASQQIHCPKLRYVQMLDDVDAFLEFPWGRESFLHTVRCMKPPKFEKGKTVDSPVDMLVLKLKQETFHLTGFPLALQLLAFRAIPMLLSKIPAPLNDQTIMDLTEPNLPNHPSIELDAILQVEVNPSLWVTPLIPVIRGPHPGWGVWPNDKTDDKVTCMEQLIANNHCFSKAMWPGGDCSEPVFTFTPIPEKPVHKKHTVPRKRKESTLKPHKAGKETSVPTEQRRSTRLQASSTPTPAPSNELLEARISTLEANATVMVARITGLEDTIAKLGTSNERLKQKLHRKRKRSRATSLLPQFVVTHRRRSAPQAPQTNDLPGDDHHDSPNSKRRKTKQDGILGSRSPILSQYRAQHCASRRIDFNNPVFTDHLSVDHPSADHKSSPHHYPGPHSPKPLS</sequence>
<feature type="region of interest" description="Disordered" evidence="1">
    <location>
        <begin position="498"/>
        <end position="571"/>
    </location>
</feature>
<name>A0ABQ8AGM8_BRANA</name>
<keyword evidence="4" id="KW-1185">Reference proteome</keyword>
<dbReference type="Pfam" id="PF09331">
    <property type="entry name" value="DUF1985"/>
    <property type="match status" value="1"/>
</dbReference>
<proteinExistence type="predicted"/>
<dbReference type="EMBL" id="JAGKQM010000013">
    <property type="protein sequence ID" value="KAH0891568.1"/>
    <property type="molecule type" value="Genomic_DNA"/>
</dbReference>
<dbReference type="Proteomes" id="UP000824890">
    <property type="component" value="Unassembled WGS sequence"/>
</dbReference>
<dbReference type="PANTHER" id="PTHR48449">
    <property type="entry name" value="DUF1985 DOMAIN-CONTAINING PROTEIN"/>
    <property type="match status" value="1"/>
</dbReference>